<sequence>MKTLLMMRHAKSSWDSGVASDHERPLNKRGRKDAPAMAQLLCGNDVVPDLVVSSDAKRTCETLELMQPVFEKFGSEPVIDIDGSFYHAPASEWLEKLVELSDDYSTVMFLGHNPGAEELVMHFTQAHHSMPTAAIACFEFEAERWAECDEARLIDLWRPKEI</sequence>
<organism evidence="1 2">
    <name type="scientific">Mariniblastus fucicola</name>
    <dbReference type="NCBI Taxonomy" id="980251"/>
    <lineage>
        <taxon>Bacteria</taxon>
        <taxon>Pseudomonadati</taxon>
        <taxon>Planctomycetota</taxon>
        <taxon>Planctomycetia</taxon>
        <taxon>Pirellulales</taxon>
        <taxon>Pirellulaceae</taxon>
        <taxon>Mariniblastus</taxon>
    </lineage>
</organism>
<dbReference type="STRING" id="980251.GCA_001642875_03251"/>
<protein>
    <submittedName>
        <fullName evidence="1">Phosphohistidine phosphatase</fullName>
    </submittedName>
</protein>
<gene>
    <name evidence="1" type="ORF">MFFC18_16500</name>
</gene>
<dbReference type="Gene3D" id="3.40.50.1240">
    <property type="entry name" value="Phosphoglycerate mutase-like"/>
    <property type="match status" value="1"/>
</dbReference>
<dbReference type="EMBL" id="CP042912">
    <property type="protein sequence ID" value="QEG21791.1"/>
    <property type="molecule type" value="Genomic_DNA"/>
</dbReference>
<dbReference type="AlphaFoldDB" id="A0A5B9PFR3"/>
<dbReference type="InterPro" id="IPR029033">
    <property type="entry name" value="His_PPase_superfam"/>
</dbReference>
<accession>A0A5B9PFR3</accession>
<dbReference type="PANTHER" id="PTHR47623:SF1">
    <property type="entry name" value="OS09G0287300 PROTEIN"/>
    <property type="match status" value="1"/>
</dbReference>
<dbReference type="CDD" id="cd07067">
    <property type="entry name" value="HP_PGM_like"/>
    <property type="match status" value="1"/>
</dbReference>
<name>A0A5B9PFR3_9BACT</name>
<evidence type="ECO:0000313" key="2">
    <source>
        <dbReference type="Proteomes" id="UP000322214"/>
    </source>
</evidence>
<dbReference type="KEGG" id="mff:MFFC18_16500"/>
<dbReference type="Proteomes" id="UP000322214">
    <property type="component" value="Chromosome"/>
</dbReference>
<evidence type="ECO:0000313" key="1">
    <source>
        <dbReference type="EMBL" id="QEG21791.1"/>
    </source>
</evidence>
<keyword evidence="2" id="KW-1185">Reference proteome</keyword>
<reference evidence="1 2" key="1">
    <citation type="submission" date="2019-08" db="EMBL/GenBank/DDBJ databases">
        <title>Deep-cultivation of Planctomycetes and their phenomic and genomic characterization uncovers novel biology.</title>
        <authorList>
            <person name="Wiegand S."/>
            <person name="Jogler M."/>
            <person name="Boedeker C."/>
            <person name="Pinto D."/>
            <person name="Vollmers J."/>
            <person name="Rivas-Marin E."/>
            <person name="Kohn T."/>
            <person name="Peeters S.H."/>
            <person name="Heuer A."/>
            <person name="Rast P."/>
            <person name="Oberbeckmann S."/>
            <person name="Bunk B."/>
            <person name="Jeske O."/>
            <person name="Meyerdierks A."/>
            <person name="Storesund J.E."/>
            <person name="Kallscheuer N."/>
            <person name="Luecker S."/>
            <person name="Lage O.M."/>
            <person name="Pohl T."/>
            <person name="Merkel B.J."/>
            <person name="Hornburger P."/>
            <person name="Mueller R.-W."/>
            <person name="Bruemmer F."/>
            <person name="Labrenz M."/>
            <person name="Spormann A.M."/>
            <person name="Op den Camp H."/>
            <person name="Overmann J."/>
            <person name="Amann R."/>
            <person name="Jetten M.S.M."/>
            <person name="Mascher T."/>
            <person name="Medema M.H."/>
            <person name="Devos D.P."/>
            <person name="Kaster A.-K."/>
            <person name="Ovreas L."/>
            <person name="Rohde M."/>
            <person name="Galperin M.Y."/>
            <person name="Jogler C."/>
        </authorList>
    </citation>
    <scope>NUCLEOTIDE SEQUENCE [LARGE SCALE GENOMIC DNA]</scope>
    <source>
        <strain evidence="1 2">FC18</strain>
    </source>
</reference>
<dbReference type="InterPro" id="IPR013078">
    <property type="entry name" value="His_Pase_superF_clade-1"/>
</dbReference>
<dbReference type="PANTHER" id="PTHR47623">
    <property type="entry name" value="OS09G0287300 PROTEIN"/>
    <property type="match status" value="1"/>
</dbReference>
<dbReference type="OrthoDB" id="9781415at2"/>
<dbReference type="Pfam" id="PF00300">
    <property type="entry name" value="His_Phos_1"/>
    <property type="match status" value="1"/>
</dbReference>
<proteinExistence type="predicted"/>
<dbReference type="RefSeq" id="WP_075085471.1">
    <property type="nucleotide sequence ID" value="NZ_CP042912.1"/>
</dbReference>
<dbReference type="SUPFAM" id="SSF53254">
    <property type="entry name" value="Phosphoglycerate mutase-like"/>
    <property type="match status" value="1"/>
</dbReference>